<protein>
    <submittedName>
        <fullName evidence="1">Uncharacterized protein</fullName>
    </submittedName>
</protein>
<gene>
    <name evidence="1" type="ORF">GCM10017559_79960</name>
</gene>
<keyword evidence="2" id="KW-1185">Reference proteome</keyword>
<reference evidence="2" key="1">
    <citation type="journal article" date="2019" name="Int. J. Syst. Evol. Microbiol.">
        <title>The Global Catalogue of Microorganisms (GCM) 10K type strain sequencing project: providing services to taxonomists for standard genome sequencing and annotation.</title>
        <authorList>
            <consortium name="The Broad Institute Genomics Platform"/>
            <consortium name="The Broad Institute Genome Sequencing Center for Infectious Disease"/>
            <person name="Wu L."/>
            <person name="Ma J."/>
        </authorList>
    </citation>
    <scope>NUCLEOTIDE SEQUENCE [LARGE SCALE GENOMIC DNA]</scope>
    <source>
        <strain evidence="2">JCM 3106</strain>
    </source>
</reference>
<proteinExistence type="predicted"/>
<evidence type="ECO:0000313" key="1">
    <source>
        <dbReference type="EMBL" id="GAA3039642.1"/>
    </source>
</evidence>
<organism evidence="1 2">
    <name type="scientific">Streptosporangium longisporum</name>
    <dbReference type="NCBI Taxonomy" id="46187"/>
    <lineage>
        <taxon>Bacteria</taxon>
        <taxon>Bacillati</taxon>
        <taxon>Actinomycetota</taxon>
        <taxon>Actinomycetes</taxon>
        <taxon>Streptosporangiales</taxon>
        <taxon>Streptosporangiaceae</taxon>
        <taxon>Streptosporangium</taxon>
    </lineage>
</organism>
<dbReference type="Proteomes" id="UP001499930">
    <property type="component" value="Unassembled WGS sequence"/>
</dbReference>
<evidence type="ECO:0000313" key="2">
    <source>
        <dbReference type="Proteomes" id="UP001499930"/>
    </source>
</evidence>
<name>A0ABP6LGJ3_9ACTN</name>
<dbReference type="RefSeq" id="WP_344907068.1">
    <property type="nucleotide sequence ID" value="NZ_BAAAWD010000029.1"/>
</dbReference>
<dbReference type="EMBL" id="BAAAWD010000029">
    <property type="protein sequence ID" value="GAA3039642.1"/>
    <property type="molecule type" value="Genomic_DNA"/>
</dbReference>
<comment type="caution">
    <text evidence="1">The sequence shown here is derived from an EMBL/GenBank/DDBJ whole genome shotgun (WGS) entry which is preliminary data.</text>
</comment>
<sequence>MGLFDNDPKYQELKTIRESGYDGPINQDGQKVATGRAAEIFAALRER</sequence>
<accession>A0ABP6LGJ3</accession>